<dbReference type="Pfam" id="PF09560">
    <property type="entry name" value="Spore_YunB"/>
    <property type="match status" value="1"/>
</dbReference>
<sequence>MYGPRFRLMPILGLIVVVILLTSIVFADLRIKKSLLTLASAQAQAAGTETINKIINDKVVSGLSYDEIVAVHKDMQGKIVLLQPNTIMLNQVMSSTVFELSRSMGQMQDKTIEIPLGVMSGIDLLAAHGPRMKVNVIPAGQIHVNILNEFQQAGINQTRHLIYFEVRSNIKVAVPFMEKEVEVLAVIPMVENIIVGEVPETYVNFRGISEAIYPLLKDQ</sequence>
<dbReference type="EMBL" id="LNQE01001841">
    <property type="protein sequence ID" value="KUG04794.1"/>
    <property type="molecule type" value="Genomic_DNA"/>
</dbReference>
<protein>
    <recommendedName>
        <fullName evidence="2">Sporulation protein YunB</fullName>
    </recommendedName>
</protein>
<evidence type="ECO:0008006" key="2">
    <source>
        <dbReference type="Google" id="ProtNLM"/>
    </source>
</evidence>
<gene>
    <name evidence="1" type="ORF">ASZ90_017792</name>
</gene>
<proteinExistence type="predicted"/>
<dbReference type="InterPro" id="IPR014197">
    <property type="entry name" value="Sporulation_prot_YunB"/>
</dbReference>
<dbReference type="PIRSF" id="PIRSF021383">
    <property type="entry name" value="YunB"/>
    <property type="match status" value="1"/>
</dbReference>
<reference evidence="1" key="1">
    <citation type="journal article" date="2015" name="Proc. Natl. Acad. Sci. U.S.A.">
        <title>Networks of energetic and metabolic interactions define dynamics in microbial communities.</title>
        <authorList>
            <person name="Embree M."/>
            <person name="Liu J.K."/>
            <person name="Al-Bassam M.M."/>
            <person name="Zengler K."/>
        </authorList>
    </citation>
    <scope>NUCLEOTIDE SEQUENCE</scope>
</reference>
<organism evidence="1">
    <name type="scientific">hydrocarbon metagenome</name>
    <dbReference type="NCBI Taxonomy" id="938273"/>
    <lineage>
        <taxon>unclassified sequences</taxon>
        <taxon>metagenomes</taxon>
        <taxon>ecological metagenomes</taxon>
    </lineage>
</organism>
<evidence type="ECO:0000313" key="1">
    <source>
        <dbReference type="EMBL" id="KUG04794.1"/>
    </source>
</evidence>
<accession>A0A0W8E830</accession>
<name>A0A0W8E830_9ZZZZ</name>
<comment type="caution">
    <text evidence="1">The sequence shown here is derived from an EMBL/GenBank/DDBJ whole genome shotgun (WGS) entry which is preliminary data.</text>
</comment>
<dbReference type="AlphaFoldDB" id="A0A0W8E830"/>
<dbReference type="NCBIfam" id="TIGR02832">
    <property type="entry name" value="spo_yunB"/>
    <property type="match status" value="1"/>
</dbReference>